<dbReference type="EMBL" id="CP041345">
    <property type="protein sequence ID" value="QKG79112.1"/>
    <property type="molecule type" value="Genomic_DNA"/>
</dbReference>
<keyword evidence="2" id="KW-1185">Reference proteome</keyword>
<dbReference type="AlphaFoldDB" id="A0A7D3XCK2"/>
<accession>A0A7D3XCK2</accession>
<gene>
    <name evidence="1" type="ORF">FHG85_02135</name>
</gene>
<evidence type="ECO:0008006" key="3">
    <source>
        <dbReference type="Google" id="ProtNLM"/>
    </source>
</evidence>
<dbReference type="KEGG" id="ttz:FHG85_02135"/>
<dbReference type="RefSeq" id="WP_173072630.1">
    <property type="nucleotide sequence ID" value="NZ_CP041345.1"/>
</dbReference>
<dbReference type="Proteomes" id="UP000500961">
    <property type="component" value="Chromosome"/>
</dbReference>
<dbReference type="SUPFAM" id="SSF117070">
    <property type="entry name" value="LEA14-like"/>
    <property type="match status" value="1"/>
</dbReference>
<proteinExistence type="predicted"/>
<sequence length="173" mass="19583">MKTLSLKTVVALFILAILSGCSSYENLNIYGVKDFKFRGIKDGVIYLNLTMDIENQNKKALLIKEMKFETWLNNRPLGKLSNGSKIKIDRNTRKDYDIPLEIRLRTPADAFKLIGKGKNIADEITVKGFIKGGRWLMSKKINIPKQSLKNLANTFQKDFIATDTLSAKPAFLP</sequence>
<evidence type="ECO:0000313" key="1">
    <source>
        <dbReference type="EMBL" id="QKG79112.1"/>
    </source>
</evidence>
<organism evidence="1 2">
    <name type="scientific">Tenuifilum thalassicum</name>
    <dbReference type="NCBI Taxonomy" id="2590900"/>
    <lineage>
        <taxon>Bacteria</taxon>
        <taxon>Pseudomonadati</taxon>
        <taxon>Bacteroidota</taxon>
        <taxon>Bacteroidia</taxon>
        <taxon>Bacteroidales</taxon>
        <taxon>Tenuifilaceae</taxon>
        <taxon>Tenuifilum</taxon>
    </lineage>
</organism>
<protein>
    <recommendedName>
        <fullName evidence="3">Late embryogenesis abundant protein LEA-2 subgroup domain-containing protein</fullName>
    </recommendedName>
</protein>
<evidence type="ECO:0000313" key="2">
    <source>
        <dbReference type="Proteomes" id="UP000500961"/>
    </source>
</evidence>
<reference evidence="1 2" key="1">
    <citation type="submission" date="2019-07" db="EMBL/GenBank/DDBJ databases">
        <title>Thalassofilum flectens gen. nov., sp. nov., a novel moderate thermophilic anaerobe from a shallow sea hot spring in Kunashir Island (Russia), representing a new family in the order Bacteroidales, and proposal of Thalassofilacea fam. nov.</title>
        <authorList>
            <person name="Kochetkova T.V."/>
            <person name="Podosokorskaya O.A."/>
            <person name="Novikov A."/>
            <person name="Elcheninov A.G."/>
            <person name="Toshchakov S.V."/>
            <person name="Kublanov I.V."/>
        </authorList>
    </citation>
    <scope>NUCLEOTIDE SEQUENCE [LARGE SCALE GENOMIC DNA]</scope>
    <source>
        <strain evidence="1 2">38-H</strain>
    </source>
</reference>
<dbReference type="Gene3D" id="2.60.40.1820">
    <property type="match status" value="1"/>
</dbReference>
<name>A0A7D3XCK2_9BACT</name>
<dbReference type="PROSITE" id="PS51257">
    <property type="entry name" value="PROKAR_LIPOPROTEIN"/>
    <property type="match status" value="1"/>
</dbReference>